<evidence type="ECO:0000256" key="2">
    <source>
        <dbReference type="ARBA" id="ARBA00011576"/>
    </source>
</evidence>
<sequence>MLILEQGQSDRDLIKCVELRLSDAGMEFALGYFGSGCSALSYLKYFPSSYIKMENPQVGLGINSGG</sequence>
<dbReference type="InterPro" id="IPR001633">
    <property type="entry name" value="EAL_dom"/>
</dbReference>
<evidence type="ECO:0000256" key="3">
    <source>
        <dbReference type="ARBA" id="ARBA00018009"/>
    </source>
</evidence>
<evidence type="ECO:0000256" key="1">
    <source>
        <dbReference type="ARBA" id="ARBA00010927"/>
    </source>
</evidence>
<accession>A0A637Y115</accession>
<evidence type="ECO:0000259" key="4">
    <source>
        <dbReference type="PROSITE" id="PS50883"/>
    </source>
</evidence>
<dbReference type="RefSeq" id="WP_031609454.1">
    <property type="nucleotide sequence ID" value="NZ_CP171352.1"/>
</dbReference>
<gene>
    <name evidence="5" type="ORF">CD529_23855</name>
</gene>
<dbReference type="PROSITE" id="PS50883">
    <property type="entry name" value="EAL"/>
    <property type="match status" value="1"/>
</dbReference>
<reference evidence="5" key="1">
    <citation type="submission" date="2018-07" db="EMBL/GenBank/DDBJ databases">
        <authorList>
            <consortium name="PulseNet: The National Subtyping Network for Foodborne Disease Surveillance"/>
            <person name="Tarr C.L."/>
            <person name="Trees E."/>
            <person name="Katz L.S."/>
            <person name="Carleton-Romer H.A."/>
            <person name="Stroika S."/>
            <person name="Kucerova Z."/>
            <person name="Roache K.F."/>
            <person name="Sabol A.L."/>
            <person name="Besser J."/>
            <person name="Gerner-Smidt P."/>
        </authorList>
    </citation>
    <scope>NUCLEOTIDE SEQUENCE</scope>
    <source>
        <strain evidence="5">PNUSAS014150</strain>
    </source>
</reference>
<feature type="domain" description="EAL" evidence="4">
    <location>
        <begin position="1"/>
        <end position="66"/>
    </location>
</feature>
<dbReference type="InterPro" id="IPR035919">
    <property type="entry name" value="EAL_sf"/>
</dbReference>
<proteinExistence type="inferred from homology"/>
<dbReference type="SUPFAM" id="SSF141868">
    <property type="entry name" value="EAL domain-like"/>
    <property type="match status" value="1"/>
</dbReference>
<dbReference type="AlphaFoldDB" id="A0A637Y115"/>
<dbReference type="EMBL" id="AAMKXG010000046">
    <property type="protein sequence ID" value="EDI4196216.1"/>
    <property type="molecule type" value="Genomic_DNA"/>
</dbReference>
<dbReference type="Gene3D" id="3.20.20.450">
    <property type="entry name" value="EAL domain"/>
    <property type="match status" value="1"/>
</dbReference>
<evidence type="ECO:0000313" key="5">
    <source>
        <dbReference type="EMBL" id="EDI4196216.1"/>
    </source>
</evidence>
<comment type="subunit">
    <text evidence="2">Interacts with FlhD in the FlhC(2)FlhD(4) heterohexamer, inhibiting its ability to activate transcription.</text>
</comment>
<comment type="similarity">
    <text evidence="1">Belongs to the YdiV family.</text>
</comment>
<comment type="caution">
    <text evidence="5">The sequence shown here is derived from an EMBL/GenBank/DDBJ whole genome shotgun (WGS) entry which is preliminary data.</text>
</comment>
<organism evidence="5">
    <name type="scientific">Salmonella enterica subsp. enterica serovar Bareilly</name>
    <dbReference type="NCBI Taxonomy" id="58096"/>
    <lineage>
        <taxon>Bacteria</taxon>
        <taxon>Pseudomonadati</taxon>
        <taxon>Pseudomonadota</taxon>
        <taxon>Gammaproteobacteria</taxon>
        <taxon>Enterobacterales</taxon>
        <taxon>Enterobacteriaceae</taxon>
        <taxon>Salmonella</taxon>
    </lineage>
</organism>
<name>A0A637Y115_SALET</name>
<protein>
    <recommendedName>
        <fullName evidence="3">Anti-FlhC(2)FlhD(4) factor YdiV</fullName>
    </recommendedName>
</protein>